<dbReference type="RefSeq" id="XP_017986686.1">
    <property type="nucleotide sequence ID" value="XM_018131426.1"/>
</dbReference>
<dbReference type="GeneID" id="28722904"/>
<dbReference type="EMBL" id="CP014243">
    <property type="protein sequence ID" value="AMD19690.1"/>
    <property type="molecule type" value="Genomic_DNA"/>
</dbReference>
<organism evidence="1 2">
    <name type="scientific">Eremothecium sinecaudum</name>
    <dbReference type="NCBI Taxonomy" id="45286"/>
    <lineage>
        <taxon>Eukaryota</taxon>
        <taxon>Fungi</taxon>
        <taxon>Dikarya</taxon>
        <taxon>Ascomycota</taxon>
        <taxon>Saccharomycotina</taxon>
        <taxon>Saccharomycetes</taxon>
        <taxon>Saccharomycetales</taxon>
        <taxon>Saccharomycetaceae</taxon>
        <taxon>Eremothecium</taxon>
    </lineage>
</organism>
<dbReference type="STRING" id="45286.A0A109UW71"/>
<gene>
    <name evidence="1" type="ORF">AW171_hschr31540</name>
</gene>
<dbReference type="Proteomes" id="UP000243052">
    <property type="component" value="Chromosome iii"/>
</dbReference>
<sequence length="238" mass="27614">MSKNFYKNDERVEVLDTPLIPDIILKTGLREMTLPTGNQVVESIPLTNWFHSMRERLINHYNIISAEFETQKSAANNELNNVKEYLTANVFKDQYEVHQIPQTNILMLCAYFTGRIMANRKNWGLLRTRSSSLLSNVSAASPSLTARLFTSIPSKIFLPWVLVAYVWNEMMPGSFRNAINCVERDLLPRDFVAQYHGLWNQYYINGLRKYSAEISNTVEDSLRSQIKSLREEVINRTR</sequence>
<keyword evidence="2" id="KW-1185">Reference proteome</keyword>
<proteinExistence type="predicted"/>
<evidence type="ECO:0000313" key="1">
    <source>
        <dbReference type="EMBL" id="AMD19690.1"/>
    </source>
</evidence>
<dbReference type="OrthoDB" id="4039294at2759"/>
<evidence type="ECO:0000313" key="2">
    <source>
        <dbReference type="Proteomes" id="UP000243052"/>
    </source>
</evidence>
<name>A0A109UW71_9SACH</name>
<protein>
    <submittedName>
        <fullName evidence="1">HCL461Cp</fullName>
    </submittedName>
</protein>
<reference evidence="1 2" key="1">
    <citation type="submission" date="2016-01" db="EMBL/GenBank/DDBJ databases">
        <title>Genome sequence of the yeast Holleya sinecauda.</title>
        <authorList>
            <person name="Dietrich F.S."/>
        </authorList>
    </citation>
    <scope>NUCLEOTIDE SEQUENCE [LARGE SCALE GENOMIC DNA]</scope>
    <source>
        <strain evidence="1 2">ATCC 58844</strain>
    </source>
</reference>
<dbReference type="AlphaFoldDB" id="A0A109UW71"/>
<accession>A0A109UW71</accession>